<evidence type="ECO:0000256" key="1">
    <source>
        <dbReference type="ARBA" id="ARBA00001966"/>
    </source>
</evidence>
<dbReference type="GO" id="GO:0051539">
    <property type="term" value="F:4 iron, 4 sulfur cluster binding"/>
    <property type="evidence" value="ECO:0007669"/>
    <property type="project" value="UniProtKB-KW"/>
</dbReference>
<dbReference type="InterPro" id="IPR023404">
    <property type="entry name" value="rSAM_horseshoe"/>
</dbReference>
<keyword evidence="4" id="KW-0479">Metal-binding</keyword>
<dbReference type="InterPro" id="IPR058240">
    <property type="entry name" value="rSAM_sf"/>
</dbReference>
<reference evidence="8 9" key="1">
    <citation type="submission" date="2019-07" db="EMBL/GenBank/DDBJ databases">
        <title>Thalassofilum flectens gen. nov., sp. nov., a novel moderate thermophilic anaerobe from a shallow sea hot spring in Kunashir Island (Russia), representing a new family in the order Bacteroidales, and proposal of Thalassofilacea fam. nov.</title>
        <authorList>
            <person name="Kochetkova T.V."/>
            <person name="Podosokorskaya O.A."/>
            <person name="Novikov A."/>
            <person name="Elcheninov A.G."/>
            <person name="Toshchakov S.V."/>
            <person name="Kublanov I.V."/>
        </authorList>
    </citation>
    <scope>NUCLEOTIDE SEQUENCE [LARGE SCALE GENOMIC DNA]</scope>
    <source>
        <strain evidence="8 9">38-H</strain>
    </source>
</reference>
<organism evidence="8 9">
    <name type="scientific">Tenuifilum thalassicum</name>
    <dbReference type="NCBI Taxonomy" id="2590900"/>
    <lineage>
        <taxon>Bacteria</taxon>
        <taxon>Pseudomonadati</taxon>
        <taxon>Bacteroidota</taxon>
        <taxon>Bacteroidia</taxon>
        <taxon>Bacteroidales</taxon>
        <taxon>Tenuifilaceae</taxon>
        <taxon>Tenuifilum</taxon>
    </lineage>
</organism>
<dbReference type="EMBL" id="CP041345">
    <property type="protein sequence ID" value="QKG79621.1"/>
    <property type="molecule type" value="Genomic_DNA"/>
</dbReference>
<evidence type="ECO:0000313" key="9">
    <source>
        <dbReference type="Proteomes" id="UP000500961"/>
    </source>
</evidence>
<dbReference type="GO" id="GO:0046872">
    <property type="term" value="F:metal ion binding"/>
    <property type="evidence" value="ECO:0007669"/>
    <property type="project" value="UniProtKB-KW"/>
</dbReference>
<evidence type="ECO:0000256" key="6">
    <source>
        <dbReference type="ARBA" id="ARBA00023014"/>
    </source>
</evidence>
<protein>
    <submittedName>
        <fullName evidence="8">TIGR01212 family radical SAM protein</fullName>
    </submittedName>
</protein>
<evidence type="ECO:0000313" key="8">
    <source>
        <dbReference type="EMBL" id="QKG79621.1"/>
    </source>
</evidence>
<dbReference type="SFLD" id="SFLDG01091">
    <property type="entry name" value="uncharacterized_CHP01210-like"/>
    <property type="match status" value="1"/>
</dbReference>
<dbReference type="InterPro" id="IPR032432">
    <property type="entry name" value="Radical_SAM_C"/>
</dbReference>
<dbReference type="AlphaFoldDB" id="A0A7D4BRJ3"/>
<evidence type="ECO:0000256" key="2">
    <source>
        <dbReference type="ARBA" id="ARBA00022485"/>
    </source>
</evidence>
<keyword evidence="9" id="KW-1185">Reference proteome</keyword>
<dbReference type="Proteomes" id="UP000500961">
    <property type="component" value="Chromosome"/>
</dbReference>
<proteinExistence type="predicted"/>
<evidence type="ECO:0000256" key="3">
    <source>
        <dbReference type="ARBA" id="ARBA00022691"/>
    </source>
</evidence>
<dbReference type="InterPro" id="IPR005911">
    <property type="entry name" value="YhcC-like"/>
</dbReference>
<keyword evidence="2" id="KW-0004">4Fe-4S</keyword>
<dbReference type="NCBIfam" id="TIGR01212">
    <property type="entry name" value="TIGR01212 family radical SAM protein"/>
    <property type="match status" value="1"/>
</dbReference>
<dbReference type="RefSeq" id="WP_173073536.1">
    <property type="nucleotide sequence ID" value="NZ_CP041345.1"/>
</dbReference>
<dbReference type="SFLD" id="SFLDG01086">
    <property type="entry name" value="elongater_protein-like"/>
    <property type="match status" value="1"/>
</dbReference>
<dbReference type="Pfam" id="PF04055">
    <property type="entry name" value="Radical_SAM"/>
    <property type="match status" value="1"/>
</dbReference>
<dbReference type="InterPro" id="IPR007197">
    <property type="entry name" value="rSAM"/>
</dbReference>
<dbReference type="GO" id="GO:0003824">
    <property type="term" value="F:catalytic activity"/>
    <property type="evidence" value="ECO:0007669"/>
    <property type="project" value="InterPro"/>
</dbReference>
<dbReference type="InterPro" id="IPR039661">
    <property type="entry name" value="ELP3"/>
</dbReference>
<feature type="domain" description="Radical SAM core" evidence="7">
    <location>
        <begin position="23"/>
        <end position="267"/>
    </location>
</feature>
<keyword evidence="3" id="KW-0949">S-adenosyl-L-methionine</keyword>
<accession>A0A7D4BRJ3</accession>
<keyword evidence="5" id="KW-0408">Iron</keyword>
<evidence type="ECO:0000256" key="4">
    <source>
        <dbReference type="ARBA" id="ARBA00022723"/>
    </source>
</evidence>
<dbReference type="CDD" id="cd01335">
    <property type="entry name" value="Radical_SAM"/>
    <property type="match status" value="1"/>
</dbReference>
<evidence type="ECO:0000259" key="7">
    <source>
        <dbReference type="PROSITE" id="PS51918"/>
    </source>
</evidence>
<dbReference type="SUPFAM" id="SSF102114">
    <property type="entry name" value="Radical SAM enzymes"/>
    <property type="match status" value="1"/>
</dbReference>
<dbReference type="PANTHER" id="PTHR11135">
    <property type="entry name" value="HISTONE ACETYLTRANSFERASE-RELATED"/>
    <property type="match status" value="1"/>
</dbReference>
<dbReference type="InterPro" id="IPR006638">
    <property type="entry name" value="Elp3/MiaA/NifB-like_rSAM"/>
</dbReference>
<dbReference type="KEGG" id="ttz:FHG85_04875"/>
<dbReference type="Gene3D" id="3.80.30.20">
    <property type="entry name" value="tm_1862 like domain"/>
    <property type="match status" value="1"/>
</dbReference>
<dbReference type="PANTHER" id="PTHR11135:SF1">
    <property type="entry name" value="PROTEIN YHCC"/>
    <property type="match status" value="1"/>
</dbReference>
<name>A0A7D4BRJ3_9BACT</name>
<gene>
    <name evidence="8" type="ORF">FHG85_04875</name>
</gene>
<keyword evidence="6" id="KW-0411">Iron-sulfur</keyword>
<dbReference type="Pfam" id="PF16199">
    <property type="entry name" value="Radical_SAM_C"/>
    <property type="match status" value="1"/>
</dbReference>
<sequence>MANIYPWGDSRRYNSYSNYFKREFGGRVQKLTIDAGFTCPNRDGSVGVGGCTYCNNDAFNPSYCTPQKSVLQQIEEGIEFHKVRYRRANQFLAYFQAYSNTYAPIERLRELYGQALSHPQVIGLVIGTRPDCVDEEKLDYLQELNEKFYIAIEYGVESCYNKTLEQINRGHTFEKSVWAIEQTHKRGIRVGAHVIFGLPGETREQMLAEAKILSELPLNTIKFHQLQIIKGTAMEKQYQSNPELFNLFGMEEYFNFLADFIERLNPNFVIERFTGEAPPRYLAVPPWGHLRTDKLMARFEKLLEERNTWQGKLFMET</sequence>
<evidence type="ECO:0000256" key="5">
    <source>
        <dbReference type="ARBA" id="ARBA00023004"/>
    </source>
</evidence>
<dbReference type="PROSITE" id="PS51918">
    <property type="entry name" value="RADICAL_SAM"/>
    <property type="match status" value="1"/>
</dbReference>
<dbReference type="SFLD" id="SFLDS00029">
    <property type="entry name" value="Radical_SAM"/>
    <property type="match status" value="1"/>
</dbReference>
<dbReference type="SMART" id="SM00729">
    <property type="entry name" value="Elp3"/>
    <property type="match status" value="1"/>
</dbReference>
<comment type="cofactor">
    <cofactor evidence="1">
        <name>[4Fe-4S] cluster</name>
        <dbReference type="ChEBI" id="CHEBI:49883"/>
    </cofactor>
</comment>